<dbReference type="InterPro" id="IPR026058">
    <property type="entry name" value="LIPIN"/>
</dbReference>
<dbReference type="Pfam" id="PF08235">
    <property type="entry name" value="LNS2"/>
    <property type="match status" value="1"/>
</dbReference>
<name>A0A448YV24_9STRA</name>
<organism evidence="3 4">
    <name type="scientific">Pseudo-nitzschia multistriata</name>
    <dbReference type="NCBI Taxonomy" id="183589"/>
    <lineage>
        <taxon>Eukaryota</taxon>
        <taxon>Sar</taxon>
        <taxon>Stramenopiles</taxon>
        <taxon>Ochrophyta</taxon>
        <taxon>Bacillariophyta</taxon>
        <taxon>Bacillariophyceae</taxon>
        <taxon>Bacillariophycidae</taxon>
        <taxon>Bacillariales</taxon>
        <taxon>Bacillariaceae</taxon>
        <taxon>Pseudo-nitzschia</taxon>
    </lineage>
</organism>
<protein>
    <recommendedName>
        <fullName evidence="2">LNS2/PITP domain-containing protein</fullName>
    </recommendedName>
</protein>
<evidence type="ECO:0000256" key="1">
    <source>
        <dbReference type="SAM" id="MobiDB-lite"/>
    </source>
</evidence>
<dbReference type="PANTHER" id="PTHR12181:SF12">
    <property type="entry name" value="PHOSPHATIDATE PHOSPHATASE"/>
    <property type="match status" value="1"/>
</dbReference>
<accession>A0A448YV24</accession>
<evidence type="ECO:0000313" key="3">
    <source>
        <dbReference type="EMBL" id="VEU33634.1"/>
    </source>
</evidence>
<dbReference type="InterPro" id="IPR031315">
    <property type="entry name" value="LNS2/PITP"/>
</dbReference>
<feature type="domain" description="LNS2/PITP" evidence="2">
    <location>
        <begin position="235"/>
        <end position="400"/>
    </location>
</feature>
<dbReference type="Proteomes" id="UP000291116">
    <property type="component" value="Unassembled WGS sequence"/>
</dbReference>
<keyword evidence="4" id="KW-1185">Reference proteome</keyword>
<feature type="region of interest" description="Disordered" evidence="1">
    <location>
        <begin position="137"/>
        <end position="157"/>
    </location>
</feature>
<dbReference type="PANTHER" id="PTHR12181">
    <property type="entry name" value="LIPIN"/>
    <property type="match status" value="1"/>
</dbReference>
<dbReference type="AlphaFoldDB" id="A0A448YV24"/>
<dbReference type="SUPFAM" id="SSF56784">
    <property type="entry name" value="HAD-like"/>
    <property type="match status" value="1"/>
</dbReference>
<sequence>MNRRRSTNKRATKLAAAVYIVAASVIGFALNYAMAIDNYVDDDEYALMGEQHSWSSNILGNLCCLQAFNFDGGGEVLEGSAFDVIVVEGEDGKFHQNSDFLVSFKGANEADGNNTHNIVMEVNHHAGTKAWFPIIRQHSKPNDNNEPDTDEDKESNTFDEERFWGCCHPSAGNIQPGMLSKFKDGAVESNDDPSSTLKAFLKPGRNPIRYLLLDDQQVVGIAHAHIYLWKHDDSVVISDIDGTITKSNARGVLGTIITQRYDKVCHAGICQILSKLSLSSQVVYLTSRPIGLANQTRKFLSTLKQGNETLPIGPLLGFGGKLPQLLIMEIVTKSTQKFKAKKLWDNVVQPFRKATNNDPKSPSFVAGFGNNFMDMQSYHAIGLDLDRIFKINKKSQIVTFDKENITSQNSNGDFSFPPHQWYKDRIGTKFDGYTDSELVDRICPELT</sequence>
<dbReference type="InterPro" id="IPR013209">
    <property type="entry name" value="LNS2"/>
</dbReference>
<dbReference type="GO" id="GO:0008195">
    <property type="term" value="F:phosphatidate phosphatase activity"/>
    <property type="evidence" value="ECO:0007669"/>
    <property type="project" value="TreeGrafter"/>
</dbReference>
<evidence type="ECO:0000259" key="2">
    <source>
        <dbReference type="SMART" id="SM00775"/>
    </source>
</evidence>
<gene>
    <name evidence="3" type="ORF">PSNMU_V1.4_AUG-EV-PASAV3_0003230</name>
</gene>
<dbReference type="OrthoDB" id="4567at2759"/>
<dbReference type="EMBL" id="CAACVS010000004">
    <property type="protein sequence ID" value="VEU33634.1"/>
    <property type="molecule type" value="Genomic_DNA"/>
</dbReference>
<dbReference type="InterPro" id="IPR036412">
    <property type="entry name" value="HAD-like_sf"/>
</dbReference>
<evidence type="ECO:0000313" key="4">
    <source>
        <dbReference type="Proteomes" id="UP000291116"/>
    </source>
</evidence>
<reference evidence="3 4" key="1">
    <citation type="submission" date="2019-01" db="EMBL/GenBank/DDBJ databases">
        <authorList>
            <person name="Ferrante I. M."/>
        </authorList>
    </citation>
    <scope>NUCLEOTIDE SEQUENCE [LARGE SCALE GENOMIC DNA]</scope>
    <source>
        <strain evidence="3 4">B856</strain>
    </source>
</reference>
<proteinExistence type="predicted"/>
<dbReference type="SMART" id="SM00775">
    <property type="entry name" value="LNS2"/>
    <property type="match status" value="1"/>
</dbReference>